<dbReference type="InterPro" id="IPR001173">
    <property type="entry name" value="Glyco_trans_2-like"/>
</dbReference>
<dbReference type="GO" id="GO:0016757">
    <property type="term" value="F:glycosyltransferase activity"/>
    <property type="evidence" value="ECO:0007669"/>
    <property type="project" value="UniProtKB-KW"/>
</dbReference>
<evidence type="ECO:0000256" key="4">
    <source>
        <dbReference type="ARBA" id="ARBA00022679"/>
    </source>
</evidence>
<evidence type="ECO:0000256" key="6">
    <source>
        <dbReference type="ARBA" id="ARBA00039022"/>
    </source>
</evidence>
<evidence type="ECO:0000256" key="8">
    <source>
        <dbReference type="ARBA" id="ARBA00048689"/>
    </source>
</evidence>
<evidence type="ECO:0000256" key="5">
    <source>
        <dbReference type="ARBA" id="ARBA00022842"/>
    </source>
</evidence>
<evidence type="ECO:0000259" key="10">
    <source>
        <dbReference type="Pfam" id="PF00535"/>
    </source>
</evidence>
<name>A0A3G9IKJ0_9BACL</name>
<keyword evidence="4" id="KW-0808">Transferase</keyword>
<gene>
    <name evidence="11" type="ORF">Back11_00270</name>
</gene>
<evidence type="ECO:0000256" key="7">
    <source>
        <dbReference type="ARBA" id="ARBA00040894"/>
    </source>
</evidence>
<dbReference type="InterPro" id="IPR050256">
    <property type="entry name" value="Glycosyltransferase_2"/>
</dbReference>
<dbReference type="EMBL" id="AP019308">
    <property type="protein sequence ID" value="BBH18682.1"/>
    <property type="molecule type" value="Genomic_DNA"/>
</dbReference>
<dbReference type="PANTHER" id="PTHR48090:SF10">
    <property type="entry name" value="GLUCOSYL-3-PHOSPHOGLYCERATE SYNTHASE"/>
    <property type="match status" value="1"/>
</dbReference>
<comment type="cofactor">
    <cofactor evidence="1">
        <name>Mg(2+)</name>
        <dbReference type="ChEBI" id="CHEBI:18420"/>
    </cofactor>
</comment>
<dbReference type="KEGG" id="pbk:Back11_00270"/>
<dbReference type="EC" id="2.4.1.266" evidence="6"/>
<evidence type="ECO:0000256" key="1">
    <source>
        <dbReference type="ARBA" id="ARBA00001946"/>
    </source>
</evidence>
<dbReference type="InterPro" id="IPR029044">
    <property type="entry name" value="Nucleotide-diphossugar_trans"/>
</dbReference>
<dbReference type="OrthoDB" id="2902148at2"/>
<dbReference type="Gene3D" id="3.90.550.10">
    <property type="entry name" value="Spore Coat Polysaccharide Biosynthesis Protein SpsA, Chain A"/>
    <property type="match status" value="1"/>
</dbReference>
<reference evidence="11 12" key="1">
    <citation type="submission" date="2018-11" db="EMBL/GenBank/DDBJ databases">
        <title>Complete genome sequence of Paenibacillus baekrokdamisoli strain KCTC 33723.</title>
        <authorList>
            <person name="Kang S.W."/>
            <person name="Lee K.C."/>
            <person name="Kim K.K."/>
            <person name="Kim J.S."/>
            <person name="Kim D.S."/>
            <person name="Ko S.H."/>
            <person name="Yang S.H."/>
            <person name="Lee J.S."/>
        </authorList>
    </citation>
    <scope>NUCLEOTIDE SEQUENCE [LARGE SCALE GENOMIC DNA]</scope>
    <source>
        <strain evidence="11 12">KCTC 33723</strain>
    </source>
</reference>
<sequence>MRGIINEKGYKNKILPMVAPVVSVIIPVMNERRTIERVIREASRLHSQTEVIVVANGSTDGSVALAKRSGAQVIEFFNALGHDVGRTIGAAAARGQVLLFIDGDMVISAEKLRPFIHSVLHDGVDVALNDYSGPTNKKFVHSVVLAKHALNALMQRSDLKGTSMTAVPHAVSRLALEKIGAAALSVPPLAHAKAIHHGLVVKAVQHVNVGKLNLPRVERERTQPLEMLIVGDHLEAIEWLTVQTDKRGGFTDMLRKREMAR</sequence>
<dbReference type="Proteomes" id="UP000275368">
    <property type="component" value="Chromosome"/>
</dbReference>
<evidence type="ECO:0000256" key="3">
    <source>
        <dbReference type="ARBA" id="ARBA00022676"/>
    </source>
</evidence>
<keyword evidence="5" id="KW-0460">Magnesium</keyword>
<feature type="domain" description="Glycosyltransferase 2-like" evidence="10">
    <location>
        <begin position="23"/>
        <end position="128"/>
    </location>
</feature>
<dbReference type="Pfam" id="PF00535">
    <property type="entry name" value="Glycos_transf_2"/>
    <property type="match status" value="1"/>
</dbReference>
<dbReference type="PANTHER" id="PTHR48090">
    <property type="entry name" value="UNDECAPRENYL-PHOSPHATE 4-DEOXY-4-FORMAMIDO-L-ARABINOSE TRANSFERASE-RELATED"/>
    <property type="match status" value="1"/>
</dbReference>
<organism evidence="11 12">
    <name type="scientific">Paenibacillus baekrokdamisoli</name>
    <dbReference type="NCBI Taxonomy" id="1712516"/>
    <lineage>
        <taxon>Bacteria</taxon>
        <taxon>Bacillati</taxon>
        <taxon>Bacillota</taxon>
        <taxon>Bacilli</taxon>
        <taxon>Bacillales</taxon>
        <taxon>Paenibacillaceae</taxon>
        <taxon>Paenibacillus</taxon>
    </lineage>
</organism>
<comment type="catalytic activity">
    <reaction evidence="8">
        <text>(2R)-3-phosphoglycerate + UDP-alpha-D-glucose = (2R)-2-O-(alpha-D-glucopyranosyl)-3-phospho-glycerate + UDP + H(+)</text>
        <dbReference type="Rhea" id="RHEA:31319"/>
        <dbReference type="ChEBI" id="CHEBI:15378"/>
        <dbReference type="ChEBI" id="CHEBI:58223"/>
        <dbReference type="ChEBI" id="CHEBI:58272"/>
        <dbReference type="ChEBI" id="CHEBI:58885"/>
        <dbReference type="ChEBI" id="CHEBI:62600"/>
        <dbReference type="EC" id="2.4.1.266"/>
    </reaction>
    <physiologicalReaction direction="left-to-right" evidence="8">
        <dbReference type="Rhea" id="RHEA:31320"/>
    </physiologicalReaction>
</comment>
<accession>A0A3G9IKJ0</accession>
<proteinExistence type="inferred from homology"/>
<dbReference type="RefSeq" id="WP_125653148.1">
    <property type="nucleotide sequence ID" value="NZ_AP019308.1"/>
</dbReference>
<evidence type="ECO:0000313" key="11">
    <source>
        <dbReference type="EMBL" id="BBH18682.1"/>
    </source>
</evidence>
<evidence type="ECO:0000313" key="12">
    <source>
        <dbReference type="Proteomes" id="UP000275368"/>
    </source>
</evidence>
<comment type="catalytic activity">
    <reaction evidence="9">
        <text>an NDP-alpha-D-glucose + (2R)-3-phosphoglycerate = (2R)-2-O-(alpha-D-glucopyranosyl)-3-phospho-glycerate + a ribonucleoside 5'-diphosphate + H(+)</text>
        <dbReference type="Rhea" id="RHEA:47244"/>
        <dbReference type="ChEBI" id="CHEBI:15378"/>
        <dbReference type="ChEBI" id="CHEBI:57930"/>
        <dbReference type="ChEBI" id="CHEBI:58272"/>
        <dbReference type="ChEBI" id="CHEBI:62600"/>
        <dbReference type="ChEBI" id="CHEBI:76533"/>
        <dbReference type="EC" id="2.4.1.266"/>
    </reaction>
    <physiologicalReaction direction="left-to-right" evidence="9">
        <dbReference type="Rhea" id="RHEA:47245"/>
    </physiologicalReaction>
</comment>
<comment type="similarity">
    <text evidence="2">Belongs to the glycosyltransferase 2 family.</text>
</comment>
<keyword evidence="3" id="KW-0328">Glycosyltransferase</keyword>
<protein>
    <recommendedName>
        <fullName evidence="7">Glucosyl-3-phosphoglycerate synthase</fullName>
        <ecNumber evidence="6">2.4.1.266</ecNumber>
    </recommendedName>
</protein>
<dbReference type="AlphaFoldDB" id="A0A3G9IKJ0"/>
<keyword evidence="12" id="KW-1185">Reference proteome</keyword>
<dbReference type="SUPFAM" id="SSF53448">
    <property type="entry name" value="Nucleotide-diphospho-sugar transferases"/>
    <property type="match status" value="1"/>
</dbReference>
<evidence type="ECO:0000256" key="9">
    <source>
        <dbReference type="ARBA" id="ARBA00048997"/>
    </source>
</evidence>
<evidence type="ECO:0000256" key="2">
    <source>
        <dbReference type="ARBA" id="ARBA00006739"/>
    </source>
</evidence>